<accession>A0A150X9C1</accession>
<dbReference type="Gene3D" id="1.10.10.10">
    <property type="entry name" value="Winged helix-like DNA-binding domain superfamily/Winged helix DNA-binding domain"/>
    <property type="match status" value="1"/>
</dbReference>
<dbReference type="OrthoDB" id="982587at2"/>
<protein>
    <submittedName>
        <fullName evidence="1">PadR family transcriptional regulator</fullName>
    </submittedName>
</protein>
<organism evidence="1 2">
    <name type="scientific">Roseivirga spongicola</name>
    <dbReference type="NCBI Taxonomy" id="333140"/>
    <lineage>
        <taxon>Bacteria</taxon>
        <taxon>Pseudomonadati</taxon>
        <taxon>Bacteroidota</taxon>
        <taxon>Cytophagia</taxon>
        <taxon>Cytophagales</taxon>
        <taxon>Roseivirgaceae</taxon>
        <taxon>Roseivirga</taxon>
    </lineage>
</organism>
<dbReference type="STRING" id="333140.AWW68_11095"/>
<name>A0A150X9C1_9BACT</name>
<dbReference type="AlphaFoldDB" id="A0A150X9C1"/>
<proteinExistence type="predicted"/>
<dbReference type="InterPro" id="IPR036388">
    <property type="entry name" value="WH-like_DNA-bd_sf"/>
</dbReference>
<sequence length="111" mass="12528">MKGDSLGEFEELVLLATCSLGEEAYANTIKDEVETHSQRTYNLSAIHAALYRLEDKGFLSSHLGDPTQKRGGKRKRIFQPTSYGIKSLKKNREMRESLWQNIPASTLNLAK</sequence>
<evidence type="ECO:0000313" key="1">
    <source>
        <dbReference type="EMBL" id="KYG75335.1"/>
    </source>
</evidence>
<dbReference type="SUPFAM" id="SSF46785">
    <property type="entry name" value="Winged helix' DNA-binding domain"/>
    <property type="match status" value="1"/>
</dbReference>
<gene>
    <name evidence="1" type="ORF">AWW68_11095</name>
</gene>
<dbReference type="Proteomes" id="UP000075606">
    <property type="component" value="Unassembled WGS sequence"/>
</dbReference>
<comment type="caution">
    <text evidence="1">The sequence shown here is derived from an EMBL/GenBank/DDBJ whole genome shotgun (WGS) entry which is preliminary data.</text>
</comment>
<dbReference type="RefSeq" id="WP_068221361.1">
    <property type="nucleotide sequence ID" value="NZ_LRPC01000023.1"/>
</dbReference>
<evidence type="ECO:0000313" key="2">
    <source>
        <dbReference type="Proteomes" id="UP000075606"/>
    </source>
</evidence>
<dbReference type="InterPro" id="IPR036390">
    <property type="entry name" value="WH_DNA-bd_sf"/>
</dbReference>
<reference evidence="1 2" key="1">
    <citation type="submission" date="2016-01" db="EMBL/GenBank/DDBJ databases">
        <title>Genome sequencing of Roseivirga spongicola UST030701-084.</title>
        <authorList>
            <person name="Selvaratnam C."/>
            <person name="Thevarajoo S."/>
            <person name="Goh K.M."/>
            <person name="Ee R."/>
            <person name="Chan K.-G."/>
            <person name="Chong C.S."/>
        </authorList>
    </citation>
    <scope>NUCLEOTIDE SEQUENCE [LARGE SCALE GENOMIC DNA]</scope>
    <source>
        <strain evidence="1 2">UST030701-084</strain>
    </source>
</reference>
<keyword evidence="2" id="KW-1185">Reference proteome</keyword>
<dbReference type="EMBL" id="LRPC01000023">
    <property type="protein sequence ID" value="KYG75335.1"/>
    <property type="molecule type" value="Genomic_DNA"/>
</dbReference>